<proteinExistence type="inferred from homology"/>
<keyword evidence="2 3" id="KW-0732">Signal</keyword>
<dbReference type="SUPFAM" id="SSF53822">
    <property type="entry name" value="Periplasmic binding protein-like I"/>
    <property type="match status" value="1"/>
</dbReference>
<evidence type="ECO:0000259" key="4">
    <source>
        <dbReference type="Pfam" id="PF13458"/>
    </source>
</evidence>
<dbReference type="InterPro" id="IPR028082">
    <property type="entry name" value="Peripla_BP_I"/>
</dbReference>
<comment type="caution">
    <text evidence="5">The sequence shown here is derived from an EMBL/GenBank/DDBJ whole genome shotgun (WGS) entry which is preliminary data.</text>
</comment>
<evidence type="ECO:0000256" key="3">
    <source>
        <dbReference type="SAM" id="SignalP"/>
    </source>
</evidence>
<organism evidence="5 6">
    <name type="scientific">Deinococcus taklimakanensis</name>
    <dbReference type="NCBI Taxonomy" id="536443"/>
    <lineage>
        <taxon>Bacteria</taxon>
        <taxon>Thermotogati</taxon>
        <taxon>Deinococcota</taxon>
        <taxon>Deinococci</taxon>
        <taxon>Deinococcales</taxon>
        <taxon>Deinococcaceae</taxon>
        <taxon>Deinococcus</taxon>
    </lineage>
</organism>
<dbReference type="Gene3D" id="3.40.50.2300">
    <property type="match status" value="2"/>
</dbReference>
<dbReference type="CDD" id="cd06342">
    <property type="entry name" value="PBP1_ABC_LIVBP-like"/>
    <property type="match status" value="1"/>
</dbReference>
<dbReference type="EMBL" id="JBHUMK010000053">
    <property type="protein sequence ID" value="MFD2610213.1"/>
    <property type="molecule type" value="Genomic_DNA"/>
</dbReference>
<dbReference type="Pfam" id="PF13458">
    <property type="entry name" value="Peripla_BP_6"/>
    <property type="match status" value="1"/>
</dbReference>
<dbReference type="PANTHER" id="PTHR47151:SF2">
    <property type="entry name" value="AMINO ACID BINDING PROTEIN"/>
    <property type="match status" value="1"/>
</dbReference>
<dbReference type="Proteomes" id="UP001597475">
    <property type="component" value="Unassembled WGS sequence"/>
</dbReference>
<dbReference type="PANTHER" id="PTHR47151">
    <property type="entry name" value="LEU/ILE/VAL-BINDING ABC TRANSPORTER SUBUNIT"/>
    <property type="match status" value="1"/>
</dbReference>
<evidence type="ECO:0000256" key="2">
    <source>
        <dbReference type="ARBA" id="ARBA00022729"/>
    </source>
</evidence>
<sequence length="399" mass="41166">MKKVNKVGLVALGLLSLALAGGAQALPVKIVSVSPLSGDLAPIGTEVKRGAELAVQDQLRSFKALGIDLQLDAIDDQATAKNGTVIATALASSDGVLGVIGALNSGVTKTLAQGLAGSNLPIITPASTNDGLTGNGWKNFYRMVTTDSAQGVAAAGYLAETLRPKKVFVISDNTAYGNGLTRAFQNALKSRKIPVAGYVGASSDAQIASVVAKAKASGADLIYYGGTDDVAPTLLKALRAAGVTANFMGGDGLDSPSFLKRTGIDAVGVLYSTGFGPVNVFNGAQAFTEKYEAAYKTRPSGVAIYAYDATTVLLEAVRNAMKALGGNMIPTRQQINEQLRKTNMPACASSTARCNLISGAVAFDPSGERMLSRVFVMKLNNVLQAQVATVQTVKASDLK</sequence>
<dbReference type="RefSeq" id="WP_386846211.1">
    <property type="nucleotide sequence ID" value="NZ_JBHUMK010000053.1"/>
</dbReference>
<comment type="similarity">
    <text evidence="1">Belongs to the leucine-binding protein family.</text>
</comment>
<evidence type="ECO:0000313" key="5">
    <source>
        <dbReference type="EMBL" id="MFD2610213.1"/>
    </source>
</evidence>
<keyword evidence="6" id="KW-1185">Reference proteome</keyword>
<evidence type="ECO:0000313" key="6">
    <source>
        <dbReference type="Proteomes" id="UP001597475"/>
    </source>
</evidence>
<evidence type="ECO:0000256" key="1">
    <source>
        <dbReference type="ARBA" id="ARBA00010062"/>
    </source>
</evidence>
<name>A0ABW5P6Z8_9DEIO</name>
<feature type="signal peptide" evidence="3">
    <location>
        <begin position="1"/>
        <end position="25"/>
    </location>
</feature>
<accession>A0ABW5P6Z8</accession>
<feature type="domain" description="Leucine-binding protein" evidence="4">
    <location>
        <begin position="27"/>
        <end position="380"/>
    </location>
</feature>
<dbReference type="InterPro" id="IPR028081">
    <property type="entry name" value="Leu-bd"/>
</dbReference>
<reference evidence="6" key="1">
    <citation type="journal article" date="2019" name="Int. J. Syst. Evol. Microbiol.">
        <title>The Global Catalogue of Microorganisms (GCM) 10K type strain sequencing project: providing services to taxonomists for standard genome sequencing and annotation.</title>
        <authorList>
            <consortium name="The Broad Institute Genomics Platform"/>
            <consortium name="The Broad Institute Genome Sequencing Center for Infectious Disease"/>
            <person name="Wu L."/>
            <person name="Ma J."/>
        </authorList>
    </citation>
    <scope>NUCLEOTIDE SEQUENCE [LARGE SCALE GENOMIC DNA]</scope>
    <source>
        <strain evidence="6">KCTC 33842</strain>
    </source>
</reference>
<gene>
    <name evidence="5" type="ORF">ACFSR9_12300</name>
</gene>
<protein>
    <submittedName>
        <fullName evidence="5">Branched-chain amino acid ABC transporter substrate-binding protein</fullName>
    </submittedName>
</protein>
<feature type="chain" id="PRO_5045694426" evidence="3">
    <location>
        <begin position="26"/>
        <end position="399"/>
    </location>
</feature>